<evidence type="ECO:0000313" key="1">
    <source>
        <dbReference type="EMBL" id="KAK3355988.1"/>
    </source>
</evidence>
<organism evidence="1 2">
    <name type="scientific">Neurospora tetraspora</name>
    <dbReference type="NCBI Taxonomy" id="94610"/>
    <lineage>
        <taxon>Eukaryota</taxon>
        <taxon>Fungi</taxon>
        <taxon>Dikarya</taxon>
        <taxon>Ascomycota</taxon>
        <taxon>Pezizomycotina</taxon>
        <taxon>Sordariomycetes</taxon>
        <taxon>Sordariomycetidae</taxon>
        <taxon>Sordariales</taxon>
        <taxon>Sordariaceae</taxon>
        <taxon>Neurospora</taxon>
    </lineage>
</organism>
<reference evidence="1" key="1">
    <citation type="journal article" date="2023" name="Mol. Phylogenet. Evol.">
        <title>Genome-scale phylogeny and comparative genomics of the fungal order Sordariales.</title>
        <authorList>
            <person name="Hensen N."/>
            <person name="Bonometti L."/>
            <person name="Westerberg I."/>
            <person name="Brannstrom I.O."/>
            <person name="Guillou S."/>
            <person name="Cros-Aarteil S."/>
            <person name="Calhoun S."/>
            <person name="Haridas S."/>
            <person name="Kuo A."/>
            <person name="Mondo S."/>
            <person name="Pangilinan J."/>
            <person name="Riley R."/>
            <person name="LaButti K."/>
            <person name="Andreopoulos B."/>
            <person name="Lipzen A."/>
            <person name="Chen C."/>
            <person name="Yan M."/>
            <person name="Daum C."/>
            <person name="Ng V."/>
            <person name="Clum A."/>
            <person name="Steindorff A."/>
            <person name="Ohm R.A."/>
            <person name="Martin F."/>
            <person name="Silar P."/>
            <person name="Natvig D.O."/>
            <person name="Lalanne C."/>
            <person name="Gautier V."/>
            <person name="Ament-Velasquez S.L."/>
            <person name="Kruys A."/>
            <person name="Hutchinson M.I."/>
            <person name="Powell A.J."/>
            <person name="Barry K."/>
            <person name="Miller A.N."/>
            <person name="Grigoriev I.V."/>
            <person name="Debuchy R."/>
            <person name="Gladieux P."/>
            <person name="Hiltunen Thoren M."/>
            <person name="Johannesson H."/>
        </authorList>
    </citation>
    <scope>NUCLEOTIDE SEQUENCE</scope>
    <source>
        <strain evidence="1">CBS 560.94</strain>
    </source>
</reference>
<reference evidence="1" key="2">
    <citation type="submission" date="2023-06" db="EMBL/GenBank/DDBJ databases">
        <authorList>
            <consortium name="Lawrence Berkeley National Laboratory"/>
            <person name="Haridas S."/>
            <person name="Hensen N."/>
            <person name="Bonometti L."/>
            <person name="Westerberg I."/>
            <person name="Brannstrom I.O."/>
            <person name="Guillou S."/>
            <person name="Cros-Aarteil S."/>
            <person name="Calhoun S."/>
            <person name="Kuo A."/>
            <person name="Mondo S."/>
            <person name="Pangilinan J."/>
            <person name="Riley R."/>
            <person name="Labutti K."/>
            <person name="Andreopoulos B."/>
            <person name="Lipzen A."/>
            <person name="Chen C."/>
            <person name="Yanf M."/>
            <person name="Daum C."/>
            <person name="Ng V."/>
            <person name="Clum A."/>
            <person name="Steindorff A."/>
            <person name="Ohm R."/>
            <person name="Martin F."/>
            <person name="Silar P."/>
            <person name="Natvig D."/>
            <person name="Lalanne C."/>
            <person name="Gautier V."/>
            <person name="Ament-Velasquez S.L."/>
            <person name="Kruys A."/>
            <person name="Hutchinson M.I."/>
            <person name="Powell A.J."/>
            <person name="Barry K."/>
            <person name="Miller A.N."/>
            <person name="Grigoriev I.V."/>
            <person name="Debuchy R."/>
            <person name="Gladieux P."/>
            <person name="Thoren M.H."/>
            <person name="Johannesson H."/>
        </authorList>
    </citation>
    <scope>NUCLEOTIDE SEQUENCE</scope>
    <source>
        <strain evidence="1">CBS 560.94</strain>
    </source>
</reference>
<keyword evidence="2" id="KW-1185">Reference proteome</keyword>
<name>A0AAE0MXI2_9PEZI</name>
<evidence type="ECO:0000313" key="2">
    <source>
        <dbReference type="Proteomes" id="UP001278500"/>
    </source>
</evidence>
<dbReference type="EMBL" id="JAUEPP010000001">
    <property type="protein sequence ID" value="KAK3355988.1"/>
    <property type="molecule type" value="Genomic_DNA"/>
</dbReference>
<proteinExistence type="predicted"/>
<gene>
    <name evidence="1" type="ORF">B0H65DRAFT_417663</name>
</gene>
<accession>A0AAE0MXI2</accession>
<feature type="non-terminal residue" evidence="1">
    <location>
        <position position="1"/>
    </location>
</feature>
<comment type="caution">
    <text evidence="1">The sequence shown here is derived from an EMBL/GenBank/DDBJ whole genome shotgun (WGS) entry which is preliminary data.</text>
</comment>
<sequence>LSITTRRALVNIGTNTYLIVNKSFTNKLKKYLQLESYSDFTLGLVTLYKKAIPNSIELVLRGHLHIDGVTFKKQWFIVLPNLKRNIIIRRTWLERNDILPNYRKNHLMYRSHIIHLLGLKDIEVGQIRLIQDLSYQKDVKKRKKLIDEENIKKKTERHTKKLQAVHARIQQLESIPEAARKDNALPADYMD</sequence>
<dbReference type="RefSeq" id="XP_062687366.1">
    <property type="nucleotide sequence ID" value="XM_062824102.1"/>
</dbReference>
<protein>
    <submittedName>
        <fullName evidence="1">Uncharacterized protein</fullName>
    </submittedName>
</protein>
<dbReference type="Proteomes" id="UP001278500">
    <property type="component" value="Unassembled WGS sequence"/>
</dbReference>
<dbReference type="GeneID" id="87861256"/>
<dbReference type="AlphaFoldDB" id="A0AAE0MXI2"/>